<keyword evidence="2" id="KW-0134">Cell wall</keyword>
<comment type="subcellular location">
    <subcellularLocation>
        <location evidence="1">Secreted</location>
        <location evidence="1">Cell wall</location>
        <topology evidence="1">Peptidoglycan-anchor</topology>
    </subcellularLocation>
</comment>
<evidence type="ECO:0000256" key="3">
    <source>
        <dbReference type="ARBA" id="ARBA00022525"/>
    </source>
</evidence>
<sequence>MDLNLNWRSKGLTSKQFIAKKIEMIDELIAVEKEIGYEFKFNNYSHEDDYEIDLKNMSEEDRLKMSQYGMHLLNQVRKQFGLEPLKVNKNSMQLAKEISATMVRDNHSSLDAGHYVKGISEVAAKHGLLRGGNFYENLYNAGSETKKDNTMSRNELYEHVYNSVMLFFYEGIITGAYSHAESLYKANDPMGLSVAHFENVGDIYNVNRLPKELIDKYKQYIEFDKFGNILELKRMPLDIYEEFEKAGAALPKTGIIKISYINVKERNAIPGEVANHMPTYDDPSDEAMERAHKIYKAKYSNESKDTVELPEVPDLDSFKKAYEDAVKVRESKEQPVTDAKADLDSTTKALDELKATEKQTEKATAKVQEIDAKINNLTTKANEQQKVVDQLELDNVKYVEKMTKLAADLDAAQKDVEESAKLLDQAKALQKETEDEISKLNTKIAKLESDVKANEEELNKAKADLEKLRMDRIQLDQNKEKLAKAQEEKAKLEEELKTLTTELDSIKKQLLEDTKEFERIQRQYRLENFKWAVLADNNTIDPIEFDLEKYLRDEEEKKRQSEIIPEIPETPIKEEKPNLPGTPEDKNPEKPGELGKELNKDLIPGKEQTLEKDQNPRKNQGDNPDPKPGPEDTPKPGDKAPSSSNNQPNLQRPRVNSNGLNTLPNTGESQTGMATVAGLVALAVAAKLRKNKENN</sequence>
<evidence type="ECO:0000259" key="8">
    <source>
        <dbReference type="PROSITE" id="PS50847"/>
    </source>
</evidence>
<reference evidence="9" key="1">
    <citation type="submission" date="2023-08" db="EMBL/GenBank/DDBJ databases">
        <title>Dental plaque isolates bound by oral lectin ZG16B.</title>
        <authorList>
            <person name="Ghosh S."/>
        </authorList>
    </citation>
    <scope>NUCLEOTIDE SEQUENCE</scope>
    <source>
        <strain evidence="9">DP3_5B</strain>
    </source>
</reference>
<proteinExistence type="predicted"/>
<evidence type="ECO:0000256" key="4">
    <source>
        <dbReference type="ARBA" id="ARBA00022729"/>
    </source>
</evidence>
<gene>
    <name evidence="9" type="ORF">PNO30_06815</name>
</gene>
<dbReference type="Proteomes" id="UP001212217">
    <property type="component" value="Unassembled WGS sequence"/>
</dbReference>
<feature type="compositionally biased region" description="Basic and acidic residues" evidence="7">
    <location>
        <begin position="571"/>
        <end position="638"/>
    </location>
</feature>
<evidence type="ECO:0000256" key="5">
    <source>
        <dbReference type="ARBA" id="ARBA00023088"/>
    </source>
</evidence>
<dbReference type="InterPro" id="IPR019931">
    <property type="entry name" value="LPXTG_anchor"/>
</dbReference>
<dbReference type="NCBIfam" id="TIGR01167">
    <property type="entry name" value="LPXTG_anchor"/>
    <property type="match status" value="1"/>
</dbReference>
<evidence type="ECO:0000256" key="7">
    <source>
        <dbReference type="SAM" id="MobiDB-lite"/>
    </source>
</evidence>
<dbReference type="Gene3D" id="3.40.33.10">
    <property type="entry name" value="CAP"/>
    <property type="match status" value="1"/>
</dbReference>
<dbReference type="EMBL" id="JAQMFS010000084">
    <property type="protein sequence ID" value="MDB6186476.1"/>
    <property type="molecule type" value="Genomic_DNA"/>
</dbReference>
<dbReference type="InterPro" id="IPR027607">
    <property type="entry name" value="Surf_Exclu_SEC10/PgrA"/>
</dbReference>
<keyword evidence="5" id="KW-0572">Peptidoglycan-anchor</keyword>
<dbReference type="PANTHER" id="PTHR23159:SF31">
    <property type="entry name" value="CENTROSOME-ASSOCIATED PROTEIN CEP250 ISOFORM X1"/>
    <property type="match status" value="1"/>
</dbReference>
<feature type="region of interest" description="Disordered" evidence="7">
    <location>
        <begin position="553"/>
        <end position="671"/>
    </location>
</feature>
<keyword evidence="6" id="KW-0175">Coiled coil</keyword>
<keyword evidence="4" id="KW-0732">Signal</keyword>
<feature type="coiled-coil region" evidence="6">
    <location>
        <begin position="336"/>
        <end position="523"/>
    </location>
</feature>
<evidence type="ECO:0000256" key="6">
    <source>
        <dbReference type="SAM" id="Coils"/>
    </source>
</evidence>
<evidence type="ECO:0000256" key="1">
    <source>
        <dbReference type="ARBA" id="ARBA00004168"/>
    </source>
</evidence>
<dbReference type="NCBIfam" id="TIGR04320">
    <property type="entry name" value="Surf_Exclu_PgrA"/>
    <property type="match status" value="1"/>
</dbReference>
<evidence type="ECO:0000256" key="2">
    <source>
        <dbReference type="ARBA" id="ARBA00022512"/>
    </source>
</evidence>
<accession>A0AAW6B5F4</accession>
<keyword evidence="3" id="KW-0964">Secreted</keyword>
<evidence type="ECO:0000313" key="9">
    <source>
        <dbReference type="EMBL" id="MDB6186476.1"/>
    </source>
</evidence>
<dbReference type="PROSITE" id="PS50847">
    <property type="entry name" value="GRAM_POS_ANCHORING"/>
    <property type="match status" value="1"/>
</dbReference>
<dbReference type="RefSeq" id="WP_271987639.1">
    <property type="nucleotide sequence ID" value="NZ_JAQMFS010000084.1"/>
</dbReference>
<dbReference type="PANTHER" id="PTHR23159">
    <property type="entry name" value="CENTROSOMAL PROTEIN 2"/>
    <property type="match status" value="1"/>
</dbReference>
<feature type="domain" description="Gram-positive cocci surface proteins LPxTG" evidence="8">
    <location>
        <begin position="663"/>
        <end position="695"/>
    </location>
</feature>
<evidence type="ECO:0000313" key="10">
    <source>
        <dbReference type="Proteomes" id="UP001212217"/>
    </source>
</evidence>
<protein>
    <submittedName>
        <fullName evidence="9">SEC10/PgrA surface exclusion domain-containing protein</fullName>
    </submittedName>
</protein>
<dbReference type="AlphaFoldDB" id="A0AAW6B5F4"/>
<name>A0AAW6B5F4_9BACL</name>
<dbReference type="Pfam" id="PF00746">
    <property type="entry name" value="Gram_pos_anchor"/>
    <property type="match status" value="1"/>
</dbReference>
<dbReference type="InterPro" id="IPR035940">
    <property type="entry name" value="CAP_sf"/>
</dbReference>
<organism evidence="9 10">
    <name type="scientific">Gemella haemolysans</name>
    <dbReference type="NCBI Taxonomy" id="1379"/>
    <lineage>
        <taxon>Bacteria</taxon>
        <taxon>Bacillati</taxon>
        <taxon>Bacillota</taxon>
        <taxon>Bacilli</taxon>
        <taxon>Bacillales</taxon>
        <taxon>Gemellaceae</taxon>
        <taxon>Gemella</taxon>
    </lineage>
</organism>
<feature type="compositionally biased region" description="Polar residues" evidence="7">
    <location>
        <begin position="641"/>
        <end position="671"/>
    </location>
</feature>
<comment type="caution">
    <text evidence="9">The sequence shown here is derived from an EMBL/GenBank/DDBJ whole genome shotgun (WGS) entry which is preliminary data.</text>
</comment>